<reference evidence="1 2" key="1">
    <citation type="submission" date="2016-08" db="EMBL/GenBank/DDBJ databases">
        <title>Whole genome sequence of Mesorhizobium sp. strain UASWS1009 isolated from industrial sewage.</title>
        <authorList>
            <person name="Crovadore J."/>
            <person name="Calmin G."/>
            <person name="Chablais R."/>
            <person name="Cochard B."/>
            <person name="Lefort F."/>
        </authorList>
    </citation>
    <scope>NUCLEOTIDE SEQUENCE [LARGE SCALE GENOMIC DNA]</scope>
    <source>
        <strain evidence="1 2">UASWS1009</strain>
    </source>
</reference>
<dbReference type="AlphaFoldDB" id="A0A1C2DEL9"/>
<dbReference type="Proteomes" id="UP000094412">
    <property type="component" value="Unassembled WGS sequence"/>
</dbReference>
<keyword evidence="2" id="KW-1185">Reference proteome</keyword>
<evidence type="ECO:0000313" key="1">
    <source>
        <dbReference type="EMBL" id="OCX13163.1"/>
    </source>
</evidence>
<protein>
    <submittedName>
        <fullName evidence="1">Uncharacterized protein</fullName>
    </submittedName>
</protein>
<dbReference type="EMBL" id="MDEO01000036">
    <property type="protein sequence ID" value="OCX13163.1"/>
    <property type="molecule type" value="Genomic_DNA"/>
</dbReference>
<proteinExistence type="predicted"/>
<name>A0A1C2DEL9_9HYPH</name>
<evidence type="ECO:0000313" key="2">
    <source>
        <dbReference type="Proteomes" id="UP000094412"/>
    </source>
</evidence>
<gene>
    <name evidence="1" type="ORF">QV13_26920</name>
</gene>
<comment type="caution">
    <text evidence="1">The sequence shown here is derived from an EMBL/GenBank/DDBJ whole genome shotgun (WGS) entry which is preliminary data.</text>
</comment>
<organism evidence="1 2">
    <name type="scientific">Mesorhizobium hungaricum</name>
    <dbReference type="NCBI Taxonomy" id="1566387"/>
    <lineage>
        <taxon>Bacteria</taxon>
        <taxon>Pseudomonadati</taxon>
        <taxon>Pseudomonadota</taxon>
        <taxon>Alphaproteobacteria</taxon>
        <taxon>Hyphomicrobiales</taxon>
        <taxon>Phyllobacteriaceae</taxon>
        <taxon>Mesorhizobium</taxon>
    </lineage>
</organism>
<sequence length="65" mass="7338">MPKGPQAVFCADCHFRLPYRATNQIFALQFACQRADDPDIKQHLREQIDAHIRSAARSLENANAA</sequence>
<dbReference type="STRING" id="1566387.QV13_26920"/>
<accession>A0A1C2DEL9</accession>